<comment type="similarity">
    <text evidence="1 2">Belongs to the anti-sigma-factor antagonist family.</text>
</comment>
<dbReference type="InterPro" id="IPR003658">
    <property type="entry name" value="Anti-sigma_ant"/>
</dbReference>
<dbReference type="EMBL" id="FNVO01000009">
    <property type="protein sequence ID" value="SEG69872.1"/>
    <property type="molecule type" value="Genomic_DNA"/>
</dbReference>
<dbReference type="NCBIfam" id="TIGR00377">
    <property type="entry name" value="ant_ant_sig"/>
    <property type="match status" value="1"/>
</dbReference>
<sequence length="160" mass="16643">MIGVRPAPSTPDGVRWPHVPPDDPSGHTVDGGMTAEALDVTLERRGPWTVLALAGALDFTTVGSLARRLDEVLAGAADRAPPPRLALRLADLAFCDSSGVNAIINVHKRLVAVGGRLVLVAPSRPVTRLLDITGLARCLTVTDTLPDGPPPGSRPEDEGG</sequence>
<evidence type="ECO:0000256" key="3">
    <source>
        <dbReference type="SAM" id="MobiDB-lite"/>
    </source>
</evidence>
<gene>
    <name evidence="5" type="ORF">SAMN04489712_109122</name>
</gene>
<feature type="domain" description="STAS" evidence="4">
    <location>
        <begin position="38"/>
        <end position="135"/>
    </location>
</feature>
<dbReference type="SUPFAM" id="SSF52091">
    <property type="entry name" value="SpoIIaa-like"/>
    <property type="match status" value="1"/>
</dbReference>
<evidence type="ECO:0000256" key="1">
    <source>
        <dbReference type="ARBA" id="ARBA00009013"/>
    </source>
</evidence>
<evidence type="ECO:0000256" key="2">
    <source>
        <dbReference type="RuleBase" id="RU003749"/>
    </source>
</evidence>
<name>A0A1H6CAD8_9ACTN</name>
<dbReference type="PROSITE" id="PS50801">
    <property type="entry name" value="STAS"/>
    <property type="match status" value="1"/>
</dbReference>
<dbReference type="PANTHER" id="PTHR33495">
    <property type="entry name" value="ANTI-SIGMA FACTOR ANTAGONIST TM_1081-RELATED-RELATED"/>
    <property type="match status" value="1"/>
</dbReference>
<organism evidence="5 6">
    <name type="scientific">Thermomonospora echinospora</name>
    <dbReference type="NCBI Taxonomy" id="1992"/>
    <lineage>
        <taxon>Bacteria</taxon>
        <taxon>Bacillati</taxon>
        <taxon>Actinomycetota</taxon>
        <taxon>Actinomycetes</taxon>
        <taxon>Streptosporangiales</taxon>
        <taxon>Thermomonosporaceae</taxon>
        <taxon>Thermomonospora</taxon>
    </lineage>
</organism>
<accession>A0A1H6CAD8</accession>
<dbReference type="GO" id="GO:0043856">
    <property type="term" value="F:anti-sigma factor antagonist activity"/>
    <property type="evidence" value="ECO:0007669"/>
    <property type="project" value="InterPro"/>
</dbReference>
<protein>
    <recommendedName>
        <fullName evidence="2">Anti-sigma factor antagonist</fullName>
    </recommendedName>
</protein>
<dbReference type="InterPro" id="IPR036513">
    <property type="entry name" value="STAS_dom_sf"/>
</dbReference>
<feature type="region of interest" description="Disordered" evidence="3">
    <location>
        <begin position="1"/>
        <end position="28"/>
    </location>
</feature>
<dbReference type="Gene3D" id="3.30.750.24">
    <property type="entry name" value="STAS domain"/>
    <property type="match status" value="1"/>
</dbReference>
<reference evidence="6" key="1">
    <citation type="submission" date="2016-10" db="EMBL/GenBank/DDBJ databases">
        <authorList>
            <person name="Varghese N."/>
            <person name="Submissions S."/>
        </authorList>
    </citation>
    <scope>NUCLEOTIDE SEQUENCE [LARGE SCALE GENOMIC DNA]</scope>
    <source>
        <strain evidence="6">DSM 43163</strain>
    </source>
</reference>
<evidence type="ECO:0000259" key="4">
    <source>
        <dbReference type="PROSITE" id="PS50801"/>
    </source>
</evidence>
<dbReference type="Proteomes" id="UP000236723">
    <property type="component" value="Unassembled WGS sequence"/>
</dbReference>
<evidence type="ECO:0000313" key="6">
    <source>
        <dbReference type="Proteomes" id="UP000236723"/>
    </source>
</evidence>
<dbReference type="AlphaFoldDB" id="A0A1H6CAD8"/>
<dbReference type="PANTHER" id="PTHR33495:SF2">
    <property type="entry name" value="ANTI-SIGMA FACTOR ANTAGONIST TM_1081-RELATED"/>
    <property type="match status" value="1"/>
</dbReference>
<dbReference type="InterPro" id="IPR002645">
    <property type="entry name" value="STAS_dom"/>
</dbReference>
<dbReference type="CDD" id="cd07043">
    <property type="entry name" value="STAS_anti-anti-sigma_factors"/>
    <property type="match status" value="1"/>
</dbReference>
<evidence type="ECO:0000313" key="5">
    <source>
        <dbReference type="EMBL" id="SEG69872.1"/>
    </source>
</evidence>
<keyword evidence="6" id="KW-1185">Reference proteome</keyword>
<proteinExistence type="inferred from homology"/>
<dbReference type="Pfam" id="PF01740">
    <property type="entry name" value="STAS"/>
    <property type="match status" value="1"/>
</dbReference>